<gene>
    <name evidence="1" type="ORF">SLS63_009967</name>
</gene>
<evidence type="ECO:0000313" key="1">
    <source>
        <dbReference type="EMBL" id="KAK7720295.1"/>
    </source>
</evidence>
<evidence type="ECO:0000313" key="2">
    <source>
        <dbReference type="Proteomes" id="UP001430848"/>
    </source>
</evidence>
<name>A0ABR1NYC6_DIAER</name>
<dbReference type="EMBL" id="JAKNSF020000077">
    <property type="protein sequence ID" value="KAK7720295.1"/>
    <property type="molecule type" value="Genomic_DNA"/>
</dbReference>
<organism evidence="1 2">
    <name type="scientific">Diaporthe eres</name>
    <name type="common">Phomopsis oblonga</name>
    <dbReference type="NCBI Taxonomy" id="83184"/>
    <lineage>
        <taxon>Eukaryota</taxon>
        <taxon>Fungi</taxon>
        <taxon>Dikarya</taxon>
        <taxon>Ascomycota</taxon>
        <taxon>Pezizomycotina</taxon>
        <taxon>Sordariomycetes</taxon>
        <taxon>Sordariomycetidae</taxon>
        <taxon>Diaporthales</taxon>
        <taxon>Diaporthaceae</taxon>
        <taxon>Diaporthe</taxon>
        <taxon>Diaporthe eres species complex</taxon>
    </lineage>
</organism>
<protein>
    <submittedName>
        <fullName evidence="1">Uncharacterized protein</fullName>
    </submittedName>
</protein>
<reference evidence="1 2" key="1">
    <citation type="submission" date="2024-02" db="EMBL/GenBank/DDBJ databases">
        <title>De novo assembly and annotation of 12 fungi associated with fruit tree decline syndrome in Ontario, Canada.</title>
        <authorList>
            <person name="Sulman M."/>
            <person name="Ellouze W."/>
            <person name="Ilyukhin E."/>
        </authorList>
    </citation>
    <scope>NUCLEOTIDE SEQUENCE [LARGE SCALE GENOMIC DNA]</scope>
    <source>
        <strain evidence="1 2">M169</strain>
    </source>
</reference>
<dbReference type="Proteomes" id="UP001430848">
    <property type="component" value="Unassembled WGS sequence"/>
</dbReference>
<sequence>MTTTSYTYGVHARGRAAKEPVDEKSLIKFSVGPALISLSRWPLTTPTTKCDVCKPGFSYSPCHPGTYDKEVNHHIALSSWVADVAAAGKTHWLERSNGDVVDPGFWDNIPIKDTDGGVYFIARRERMSSDLAIARTQWAVSMSNICRTLFGEGAYQQVPNPFIPRTVPLASTRRTQCPDVQVDIFVTATTELDPFDYDYDAQPDLELGF</sequence>
<proteinExistence type="predicted"/>
<accession>A0ABR1NYC6</accession>
<keyword evidence="2" id="KW-1185">Reference proteome</keyword>
<comment type="caution">
    <text evidence="1">The sequence shown here is derived from an EMBL/GenBank/DDBJ whole genome shotgun (WGS) entry which is preliminary data.</text>
</comment>